<accession>A0A2S9JK51</accession>
<evidence type="ECO:0000313" key="2">
    <source>
        <dbReference type="EMBL" id="PRD53457.1"/>
    </source>
</evidence>
<feature type="domain" description="N-acetyltransferase" evidence="1">
    <location>
        <begin position="9"/>
        <end position="172"/>
    </location>
</feature>
<evidence type="ECO:0000259" key="1">
    <source>
        <dbReference type="PROSITE" id="PS51186"/>
    </source>
</evidence>
<sequence>MSTSPTHTLNWRRMEAGDLASVIAMAAVIHTDFFEDDAIYLERMRLYGKGCFVLEGQDGSMFGYAITHPWQLFATPALNSLLERLPDHPTTYYLHDIALMPASRGSGAAPRIVSILADQARAEGLETMSLVSVNNSAGFWQKQGFAVEHRPELDTKLKSYSDDACFMLRRLA</sequence>
<gene>
    <name evidence="2" type="ORF">C5750_13910</name>
</gene>
<comment type="caution">
    <text evidence="2">The sequence shown here is derived from an EMBL/GenBank/DDBJ whole genome shotgun (WGS) entry which is preliminary data.</text>
</comment>
<dbReference type="Proteomes" id="UP000238563">
    <property type="component" value="Unassembled WGS sequence"/>
</dbReference>
<name>A0A2S9JK51_9HYPH</name>
<keyword evidence="2" id="KW-0808">Transferase</keyword>
<reference evidence="2 3" key="1">
    <citation type="submission" date="2018-02" db="EMBL/GenBank/DDBJ databases">
        <title>The draft genome of Phyllobacterium myrsinacearum DSM5892.</title>
        <authorList>
            <person name="Li L."/>
            <person name="Liu L."/>
            <person name="Zhang X."/>
            <person name="Wang T."/>
        </authorList>
    </citation>
    <scope>NUCLEOTIDE SEQUENCE [LARGE SCALE GENOMIC DNA]</scope>
    <source>
        <strain evidence="2 3">DSM 5892</strain>
    </source>
</reference>
<dbReference type="AlphaFoldDB" id="A0A2S9JK51"/>
<dbReference type="OrthoDB" id="359414at2"/>
<dbReference type="RefSeq" id="WP_105734459.1">
    <property type="nucleotide sequence ID" value="NZ_PVBT01000003.1"/>
</dbReference>
<dbReference type="PROSITE" id="PS51186">
    <property type="entry name" value="GNAT"/>
    <property type="match status" value="1"/>
</dbReference>
<dbReference type="Gene3D" id="3.40.630.30">
    <property type="match status" value="1"/>
</dbReference>
<dbReference type="Pfam" id="PF00583">
    <property type="entry name" value="Acetyltransf_1"/>
    <property type="match status" value="1"/>
</dbReference>
<dbReference type="CDD" id="cd04301">
    <property type="entry name" value="NAT_SF"/>
    <property type="match status" value="1"/>
</dbReference>
<dbReference type="InterPro" id="IPR000182">
    <property type="entry name" value="GNAT_dom"/>
</dbReference>
<keyword evidence="3" id="KW-1185">Reference proteome</keyword>
<dbReference type="EMBL" id="PVBT01000003">
    <property type="protein sequence ID" value="PRD53457.1"/>
    <property type="molecule type" value="Genomic_DNA"/>
</dbReference>
<dbReference type="GO" id="GO:0016747">
    <property type="term" value="F:acyltransferase activity, transferring groups other than amino-acyl groups"/>
    <property type="evidence" value="ECO:0007669"/>
    <property type="project" value="InterPro"/>
</dbReference>
<dbReference type="InterPro" id="IPR016181">
    <property type="entry name" value="Acyl_CoA_acyltransferase"/>
</dbReference>
<dbReference type="SUPFAM" id="SSF55729">
    <property type="entry name" value="Acyl-CoA N-acyltransferases (Nat)"/>
    <property type="match status" value="1"/>
</dbReference>
<organism evidence="2 3">
    <name type="scientific">Phyllobacterium myrsinacearum</name>
    <dbReference type="NCBI Taxonomy" id="28101"/>
    <lineage>
        <taxon>Bacteria</taxon>
        <taxon>Pseudomonadati</taxon>
        <taxon>Pseudomonadota</taxon>
        <taxon>Alphaproteobacteria</taxon>
        <taxon>Hyphomicrobiales</taxon>
        <taxon>Phyllobacteriaceae</taxon>
        <taxon>Phyllobacterium</taxon>
    </lineage>
</organism>
<proteinExistence type="predicted"/>
<protein>
    <submittedName>
        <fullName evidence="2">GNAT family N-acetyltransferase</fullName>
    </submittedName>
</protein>
<evidence type="ECO:0000313" key="3">
    <source>
        <dbReference type="Proteomes" id="UP000238563"/>
    </source>
</evidence>